<evidence type="ECO:0000256" key="8">
    <source>
        <dbReference type="RuleBase" id="RU003684"/>
    </source>
</evidence>
<evidence type="ECO:0000256" key="1">
    <source>
        <dbReference type="ARBA" id="ARBA00022723"/>
    </source>
</evidence>
<feature type="binding site" evidence="6">
    <location>
        <position position="298"/>
    </location>
    <ligand>
        <name>Mn(2+)</name>
        <dbReference type="ChEBI" id="CHEBI:29035"/>
        <label>1</label>
    </ligand>
</feature>
<evidence type="ECO:0000313" key="11">
    <source>
        <dbReference type="Proteomes" id="UP000256690"/>
    </source>
</evidence>
<dbReference type="GO" id="GO:0008295">
    <property type="term" value="P:spermidine biosynthetic process"/>
    <property type="evidence" value="ECO:0007669"/>
    <property type="project" value="UniProtKB-KW"/>
</dbReference>
<keyword evidence="2 8" id="KW-0378">Hydrolase</keyword>
<dbReference type="InterPro" id="IPR006035">
    <property type="entry name" value="Ureohydrolase"/>
</dbReference>
<feature type="binding site" evidence="6">
    <location>
        <position position="198"/>
    </location>
    <ligand>
        <name>Mn(2+)</name>
        <dbReference type="ChEBI" id="CHEBI:29035"/>
        <label>1</label>
    </ligand>
</feature>
<dbReference type="GO" id="GO:0046872">
    <property type="term" value="F:metal ion binding"/>
    <property type="evidence" value="ECO:0007669"/>
    <property type="project" value="UniProtKB-KW"/>
</dbReference>
<evidence type="ECO:0000256" key="9">
    <source>
        <dbReference type="SAM" id="SignalP"/>
    </source>
</evidence>
<protein>
    <recommendedName>
        <fullName evidence="12">Agmatinase 1</fullName>
    </recommendedName>
</protein>
<comment type="similarity">
    <text evidence="7 8">Belongs to the arginase family.</text>
</comment>
<dbReference type="Proteomes" id="UP000256690">
    <property type="component" value="Unassembled WGS sequence"/>
</dbReference>
<comment type="caution">
    <text evidence="10">The sequence shown here is derived from an EMBL/GenBank/DDBJ whole genome shotgun (WGS) entry which is preliminary data.</text>
</comment>
<dbReference type="Gene3D" id="3.40.800.10">
    <property type="entry name" value="Ureohydrolase domain"/>
    <property type="match status" value="1"/>
</dbReference>
<evidence type="ECO:0000313" key="10">
    <source>
        <dbReference type="EMBL" id="RDW74399.1"/>
    </source>
</evidence>
<dbReference type="GO" id="GO:0008783">
    <property type="term" value="F:agmatinase activity"/>
    <property type="evidence" value="ECO:0007669"/>
    <property type="project" value="TreeGrafter"/>
</dbReference>
<evidence type="ECO:0000256" key="7">
    <source>
        <dbReference type="PROSITE-ProRule" id="PRU00742"/>
    </source>
</evidence>
<dbReference type="PANTHER" id="PTHR11358:SF28">
    <property type="entry name" value="HYPOTHETICAL ARGINASE FAMILY PROTEIN (EUROFUNG)"/>
    <property type="match status" value="1"/>
</dbReference>
<dbReference type="GeneID" id="38117431"/>
<keyword evidence="1 6" id="KW-0479">Metal-binding</keyword>
<dbReference type="PIRSF" id="PIRSF036979">
    <property type="entry name" value="Arginase"/>
    <property type="match status" value="1"/>
</dbReference>
<dbReference type="PROSITE" id="PS51409">
    <property type="entry name" value="ARGINASE_2"/>
    <property type="match status" value="1"/>
</dbReference>
<evidence type="ECO:0000256" key="2">
    <source>
        <dbReference type="ARBA" id="ARBA00022801"/>
    </source>
</evidence>
<organism evidence="10 11">
    <name type="scientific">Aspergillus mulundensis</name>
    <dbReference type="NCBI Taxonomy" id="1810919"/>
    <lineage>
        <taxon>Eukaryota</taxon>
        <taxon>Fungi</taxon>
        <taxon>Dikarya</taxon>
        <taxon>Ascomycota</taxon>
        <taxon>Pezizomycotina</taxon>
        <taxon>Eurotiomycetes</taxon>
        <taxon>Eurotiomycetidae</taxon>
        <taxon>Eurotiales</taxon>
        <taxon>Aspergillaceae</taxon>
        <taxon>Aspergillus</taxon>
        <taxon>Aspergillus subgen. Nidulantes</taxon>
    </lineage>
</organism>
<feature type="chain" id="PRO_5017813750" description="Agmatinase 1" evidence="9">
    <location>
        <begin position="18"/>
        <end position="374"/>
    </location>
</feature>
<keyword evidence="9" id="KW-0732">Signal</keyword>
<accession>A0A3D8RK31</accession>
<dbReference type="PANTHER" id="PTHR11358">
    <property type="entry name" value="ARGINASE/AGMATINASE"/>
    <property type="match status" value="1"/>
</dbReference>
<dbReference type="Pfam" id="PF00491">
    <property type="entry name" value="Arginase"/>
    <property type="match status" value="1"/>
</dbReference>
<keyword evidence="4" id="KW-0620">Polyamine biosynthesis</keyword>
<dbReference type="AlphaFoldDB" id="A0A3D8RK31"/>
<feature type="binding site" evidence="6">
    <location>
        <position position="202"/>
    </location>
    <ligand>
        <name>Mn(2+)</name>
        <dbReference type="ChEBI" id="CHEBI:29035"/>
        <label>1</label>
    </ligand>
</feature>
<dbReference type="PRINTS" id="PR00116">
    <property type="entry name" value="ARGINASE"/>
</dbReference>
<dbReference type="STRING" id="1810919.A0A3D8RK31"/>
<dbReference type="InterPro" id="IPR023696">
    <property type="entry name" value="Ureohydrolase_dom_sf"/>
</dbReference>
<evidence type="ECO:0000256" key="5">
    <source>
        <dbReference type="ARBA" id="ARBA00023211"/>
    </source>
</evidence>
<dbReference type="SUPFAM" id="SSF52768">
    <property type="entry name" value="Arginase/deacetylase"/>
    <property type="match status" value="1"/>
</dbReference>
<dbReference type="RefSeq" id="XP_026602167.1">
    <property type="nucleotide sequence ID" value="XM_026749077.1"/>
</dbReference>
<evidence type="ECO:0008006" key="12">
    <source>
        <dbReference type="Google" id="ProtNLM"/>
    </source>
</evidence>
<proteinExistence type="inferred from homology"/>
<dbReference type="PROSITE" id="PS01053">
    <property type="entry name" value="ARGINASE_1"/>
    <property type="match status" value="1"/>
</dbReference>
<name>A0A3D8RK31_9EURO</name>
<sequence length="374" mass="40039">MYATVLALGLFLAPALAREITFPPIAAIQSDQFILGQHEIIDIVSGSQFSGLTTFAHIPYVNCFVDSEAQSTSYDIAILGAPFDTAVTGRPGARYGPGGIRLGSRRIEGWNVYTGQNVFKSWAKLVDCGDAPLTWLDNTVALKQLDLAHKVISSRTTNSTEHGNTPRIVTLGGDHTTTLSALRSTYRHFGPVSVIHFDSHIDTWDPEVLGGGISHYAGVNHGTFLHLAHEEGLIRNTSIHVGIRAPVTRPKGDIRNDIRCGFSIIKARDLDRLGVAGVVEEIKSRVGNSRVYISVDIDVLDPAFAPATGTAEPGGFTTRELFSILDALHGLPVVGADVVEVAPIYDSAAETTTLAAAEVAHSLLALMIDTPIVD</sequence>
<feature type="binding site" evidence="6">
    <location>
        <position position="175"/>
    </location>
    <ligand>
        <name>Mn(2+)</name>
        <dbReference type="ChEBI" id="CHEBI:29035"/>
        <label>1</label>
    </ligand>
</feature>
<gene>
    <name evidence="10" type="ORF">DSM5745_07061</name>
</gene>
<feature type="signal peptide" evidence="9">
    <location>
        <begin position="1"/>
        <end position="17"/>
    </location>
</feature>
<evidence type="ECO:0000256" key="4">
    <source>
        <dbReference type="ARBA" id="ARBA00023115"/>
    </source>
</evidence>
<comment type="cofactor">
    <cofactor evidence="6">
        <name>Mn(2+)</name>
        <dbReference type="ChEBI" id="CHEBI:29035"/>
    </cofactor>
    <text evidence="6">Binds 2 manganese ions per subunit.</text>
</comment>
<dbReference type="FunFam" id="3.40.800.10:FF:000001">
    <property type="entry name" value="Agmatinase"/>
    <property type="match status" value="1"/>
</dbReference>
<reference evidence="10 11" key="1">
    <citation type="journal article" date="2018" name="IMA Fungus">
        <title>IMA Genome-F 9: Draft genome sequence of Annulohypoxylon stygium, Aspergillus mulundensis, Berkeleyomyces basicola (syn. Thielaviopsis basicola), Ceratocystis smalleyi, two Cercospora beticola strains, Coleophoma cylindrospora, Fusarium fracticaudum, Phialophora cf. hyalina, and Morchella septimelata.</title>
        <authorList>
            <person name="Wingfield B.D."/>
            <person name="Bills G.F."/>
            <person name="Dong Y."/>
            <person name="Huang W."/>
            <person name="Nel W.J."/>
            <person name="Swalarsk-Parry B.S."/>
            <person name="Vaghefi N."/>
            <person name="Wilken P.M."/>
            <person name="An Z."/>
            <person name="de Beer Z.W."/>
            <person name="De Vos L."/>
            <person name="Chen L."/>
            <person name="Duong T.A."/>
            <person name="Gao Y."/>
            <person name="Hammerbacher A."/>
            <person name="Kikkert J.R."/>
            <person name="Li Y."/>
            <person name="Li H."/>
            <person name="Li K."/>
            <person name="Li Q."/>
            <person name="Liu X."/>
            <person name="Ma X."/>
            <person name="Naidoo K."/>
            <person name="Pethybridge S.J."/>
            <person name="Sun J."/>
            <person name="Steenkamp E.T."/>
            <person name="van der Nest M.A."/>
            <person name="van Wyk S."/>
            <person name="Wingfield M.J."/>
            <person name="Xiong C."/>
            <person name="Yue Q."/>
            <person name="Zhang X."/>
        </authorList>
    </citation>
    <scope>NUCLEOTIDE SEQUENCE [LARGE SCALE GENOMIC DNA]</scope>
    <source>
        <strain evidence="10 11">DSM 5745</strain>
    </source>
</reference>
<dbReference type="OrthoDB" id="288726at2759"/>
<keyword evidence="5 6" id="KW-0464">Manganese</keyword>
<evidence type="ECO:0000256" key="6">
    <source>
        <dbReference type="PIRSR" id="PIRSR036979-1"/>
    </source>
</evidence>
<evidence type="ECO:0000256" key="3">
    <source>
        <dbReference type="ARBA" id="ARBA00023066"/>
    </source>
</evidence>
<feature type="binding site" evidence="6">
    <location>
        <position position="200"/>
    </location>
    <ligand>
        <name>Mn(2+)</name>
        <dbReference type="ChEBI" id="CHEBI:29035"/>
        <label>1</label>
    </ligand>
</feature>
<dbReference type="EMBL" id="PVWQ01000008">
    <property type="protein sequence ID" value="RDW74399.1"/>
    <property type="molecule type" value="Genomic_DNA"/>
</dbReference>
<keyword evidence="3" id="KW-0745">Spermidine biosynthesis</keyword>
<dbReference type="CDD" id="cd11592">
    <property type="entry name" value="Agmatinase_PAH"/>
    <property type="match status" value="1"/>
</dbReference>
<keyword evidence="11" id="KW-1185">Reference proteome</keyword>
<feature type="binding site" evidence="6">
    <location>
        <position position="296"/>
    </location>
    <ligand>
        <name>Mn(2+)</name>
        <dbReference type="ChEBI" id="CHEBI:29035"/>
        <label>1</label>
    </ligand>
</feature>
<dbReference type="GO" id="GO:0033389">
    <property type="term" value="P:putrescine biosynthetic process from arginine, via agmatine"/>
    <property type="evidence" value="ECO:0007669"/>
    <property type="project" value="TreeGrafter"/>
</dbReference>
<dbReference type="InterPro" id="IPR020855">
    <property type="entry name" value="Ureohydrolase_Mn_BS"/>
</dbReference>